<protein>
    <recommendedName>
        <fullName evidence="9">TRAP transporter small permease protein</fullName>
    </recommendedName>
</protein>
<keyword evidence="2 9" id="KW-0813">Transport</keyword>
<name>A0ABV7KVG2_9PROT</name>
<evidence type="ECO:0000313" key="12">
    <source>
        <dbReference type="Proteomes" id="UP001595528"/>
    </source>
</evidence>
<dbReference type="PANTHER" id="PTHR35011:SF10">
    <property type="entry name" value="TRAP TRANSPORTER SMALL PERMEASE PROTEIN"/>
    <property type="match status" value="1"/>
</dbReference>
<dbReference type="RefSeq" id="WP_379898136.1">
    <property type="nucleotide sequence ID" value="NZ_JBHRTR010000009.1"/>
</dbReference>
<evidence type="ECO:0000256" key="3">
    <source>
        <dbReference type="ARBA" id="ARBA00022475"/>
    </source>
</evidence>
<dbReference type="EMBL" id="JBHRTR010000009">
    <property type="protein sequence ID" value="MFC3226254.1"/>
    <property type="molecule type" value="Genomic_DNA"/>
</dbReference>
<gene>
    <name evidence="11" type="ORF">ACFOGJ_03380</name>
</gene>
<comment type="subcellular location">
    <subcellularLocation>
        <location evidence="1 9">Cell inner membrane</location>
        <topology evidence="1 9">Multi-pass membrane protein</topology>
    </subcellularLocation>
</comment>
<dbReference type="InterPro" id="IPR007387">
    <property type="entry name" value="TRAP_DctQ"/>
</dbReference>
<feature type="transmembrane region" description="Helical" evidence="9">
    <location>
        <begin position="7"/>
        <end position="32"/>
    </location>
</feature>
<keyword evidence="4 9" id="KW-0997">Cell inner membrane</keyword>
<sequence length="188" mass="20517">MTLLGRILSWAVTASTMVGAVAVILMMLQIVADVLLKNILSWPLPLTSIFVANYYMVIAAYLPLALTEKLARHISVEILFRYLSARWQRWVGGTVCLFAGIVAAGIAWELWFEAMKRARAGTFIVEQSIVMPIWPTYFVLPVGFGLLALVLFYRFAGTVTGLAGGLGEVPLDDDSIPGEQAGDSHAGR</sequence>
<dbReference type="InterPro" id="IPR055348">
    <property type="entry name" value="DctQ"/>
</dbReference>
<evidence type="ECO:0000256" key="6">
    <source>
        <dbReference type="ARBA" id="ARBA00022989"/>
    </source>
</evidence>
<evidence type="ECO:0000256" key="8">
    <source>
        <dbReference type="ARBA" id="ARBA00038436"/>
    </source>
</evidence>
<keyword evidence="5 9" id="KW-0812">Transmembrane</keyword>
<accession>A0ABV7KVG2</accession>
<keyword evidence="6 9" id="KW-1133">Transmembrane helix</keyword>
<organism evidence="11 12">
    <name type="scientific">Marinibaculum pumilum</name>
    <dbReference type="NCBI Taxonomy" id="1766165"/>
    <lineage>
        <taxon>Bacteria</taxon>
        <taxon>Pseudomonadati</taxon>
        <taxon>Pseudomonadota</taxon>
        <taxon>Alphaproteobacteria</taxon>
        <taxon>Rhodospirillales</taxon>
        <taxon>Rhodospirillaceae</taxon>
        <taxon>Marinibaculum</taxon>
    </lineage>
</organism>
<dbReference type="Proteomes" id="UP001595528">
    <property type="component" value="Unassembled WGS sequence"/>
</dbReference>
<feature type="domain" description="Tripartite ATP-independent periplasmic transporters DctQ component" evidence="10">
    <location>
        <begin position="26"/>
        <end position="159"/>
    </location>
</feature>
<evidence type="ECO:0000256" key="2">
    <source>
        <dbReference type="ARBA" id="ARBA00022448"/>
    </source>
</evidence>
<keyword evidence="3" id="KW-1003">Cell membrane</keyword>
<keyword evidence="7 9" id="KW-0472">Membrane</keyword>
<feature type="transmembrane region" description="Helical" evidence="9">
    <location>
        <begin position="87"/>
        <end position="111"/>
    </location>
</feature>
<comment type="similarity">
    <text evidence="8 9">Belongs to the TRAP transporter small permease family.</text>
</comment>
<evidence type="ECO:0000256" key="4">
    <source>
        <dbReference type="ARBA" id="ARBA00022519"/>
    </source>
</evidence>
<evidence type="ECO:0000256" key="5">
    <source>
        <dbReference type="ARBA" id="ARBA00022692"/>
    </source>
</evidence>
<feature type="transmembrane region" description="Helical" evidence="9">
    <location>
        <begin position="131"/>
        <end position="153"/>
    </location>
</feature>
<proteinExistence type="inferred from homology"/>
<comment type="function">
    <text evidence="9">Part of the tripartite ATP-independent periplasmic (TRAP) transport system.</text>
</comment>
<dbReference type="PANTHER" id="PTHR35011">
    <property type="entry name" value="2,3-DIKETO-L-GULONATE TRAP TRANSPORTER SMALL PERMEASE PROTEIN YIAM"/>
    <property type="match status" value="1"/>
</dbReference>
<reference evidence="12" key="1">
    <citation type="journal article" date="2019" name="Int. J. Syst. Evol. Microbiol.">
        <title>The Global Catalogue of Microorganisms (GCM) 10K type strain sequencing project: providing services to taxonomists for standard genome sequencing and annotation.</title>
        <authorList>
            <consortium name="The Broad Institute Genomics Platform"/>
            <consortium name="The Broad Institute Genome Sequencing Center for Infectious Disease"/>
            <person name="Wu L."/>
            <person name="Ma J."/>
        </authorList>
    </citation>
    <scope>NUCLEOTIDE SEQUENCE [LARGE SCALE GENOMIC DNA]</scope>
    <source>
        <strain evidence="12">KCTC 42964</strain>
    </source>
</reference>
<evidence type="ECO:0000256" key="9">
    <source>
        <dbReference type="RuleBase" id="RU369079"/>
    </source>
</evidence>
<comment type="subunit">
    <text evidence="9">The complex comprises the extracytoplasmic solute receptor protein and the two transmembrane proteins.</text>
</comment>
<evidence type="ECO:0000313" key="11">
    <source>
        <dbReference type="EMBL" id="MFC3226254.1"/>
    </source>
</evidence>
<evidence type="ECO:0000256" key="7">
    <source>
        <dbReference type="ARBA" id="ARBA00023136"/>
    </source>
</evidence>
<dbReference type="Pfam" id="PF04290">
    <property type="entry name" value="DctQ"/>
    <property type="match status" value="1"/>
</dbReference>
<comment type="caution">
    <text evidence="11">The sequence shown here is derived from an EMBL/GenBank/DDBJ whole genome shotgun (WGS) entry which is preliminary data.</text>
</comment>
<evidence type="ECO:0000256" key="1">
    <source>
        <dbReference type="ARBA" id="ARBA00004429"/>
    </source>
</evidence>
<keyword evidence="12" id="KW-1185">Reference proteome</keyword>
<evidence type="ECO:0000259" key="10">
    <source>
        <dbReference type="Pfam" id="PF04290"/>
    </source>
</evidence>
<feature type="transmembrane region" description="Helical" evidence="9">
    <location>
        <begin position="44"/>
        <end position="66"/>
    </location>
</feature>